<sequence length="77" mass="9428">MIRLQDLDFQIRRCFEDKLEKQSKEKNQYQQPPYWSVKNNVKNGNSVYQDIKQQWNEAIQDMEHCLDRNDLKGFFSK</sequence>
<reference evidence="2" key="1">
    <citation type="journal article" date="2014" name="Cell">
        <title>The Architecture of a Scrambled Genome Reveals Massive Levels of Genomic Rearrangement during Development.</title>
        <authorList>
            <person name="Chen X."/>
            <person name="Bracht J.R."/>
            <person name="Goldman A.D."/>
            <person name="Dolzhenko E."/>
            <person name="Clay D.M."/>
            <person name="Swart E.C."/>
            <person name="Perlman D.H."/>
            <person name="Doak T.G."/>
            <person name="Stuart A."/>
            <person name="Amemiya C.T."/>
            <person name="Sebra R.P."/>
            <person name="Landweber L.F."/>
        </authorList>
    </citation>
    <scope>NUCLEOTIDE SEQUENCE [LARGE SCALE GENOMIC DNA]</scope>
    <source>
        <strain evidence="2">JRB310</strain>
    </source>
</reference>
<name>A0A073I0Z2_9SPIT</name>
<dbReference type="EMBL" id="ARYC01000357">
    <property type="protein sequence ID" value="KEJ83111.1"/>
    <property type="molecule type" value="Genomic_DNA"/>
</dbReference>
<dbReference type="Proteomes" id="UP000053232">
    <property type="component" value="Unassembled WGS sequence"/>
</dbReference>
<proteinExistence type="predicted"/>
<gene>
    <name evidence="1" type="ORF">OXYTRIMIC_049</name>
</gene>
<dbReference type="AlphaFoldDB" id="A0A073I0Z2"/>
<organism evidence="1 2">
    <name type="scientific">Oxytricha trifallax</name>
    <dbReference type="NCBI Taxonomy" id="1172189"/>
    <lineage>
        <taxon>Eukaryota</taxon>
        <taxon>Sar</taxon>
        <taxon>Alveolata</taxon>
        <taxon>Ciliophora</taxon>
        <taxon>Intramacronucleata</taxon>
        <taxon>Spirotrichea</taxon>
        <taxon>Stichotrichia</taxon>
        <taxon>Sporadotrichida</taxon>
        <taxon>Oxytrichidae</taxon>
        <taxon>Oxytrichinae</taxon>
        <taxon>Oxytricha</taxon>
    </lineage>
</organism>
<protein>
    <submittedName>
        <fullName evidence="1">Uncharacterized protein</fullName>
    </submittedName>
</protein>
<comment type="caution">
    <text evidence="1">The sequence shown here is derived from an EMBL/GenBank/DDBJ whole genome shotgun (WGS) entry which is preliminary data.</text>
</comment>
<evidence type="ECO:0000313" key="2">
    <source>
        <dbReference type="Proteomes" id="UP000053232"/>
    </source>
</evidence>
<accession>A0A073I0Z2</accession>
<keyword evidence="2" id="KW-1185">Reference proteome</keyword>
<evidence type="ECO:0000313" key="1">
    <source>
        <dbReference type="EMBL" id="KEJ83111.1"/>
    </source>
</evidence>